<gene>
    <name evidence="1" type="ORF">I540_5814</name>
</gene>
<reference evidence="1 2" key="1">
    <citation type="submission" date="2013-12" db="EMBL/GenBank/DDBJ databases">
        <authorList>
            <person name="Zelazny A."/>
            <person name="Olivier K."/>
            <person name="Holland S."/>
            <person name="Lenaerts A."/>
            <person name="Ordway D."/>
            <person name="DeGroote M.A."/>
            <person name="Parker T."/>
            <person name="Sizemore C."/>
            <person name="Tallon L.J."/>
            <person name="Sadzewicz L.K."/>
            <person name="Sengamalay N."/>
            <person name="Fraser C.M."/>
            <person name="Hine E."/>
            <person name="Shefchek K.A."/>
            <person name="Das S.P."/>
            <person name="Tettelin H."/>
        </authorList>
    </citation>
    <scope>NUCLEOTIDE SEQUENCE [LARGE SCALE GENOMIC DNA]</scope>
    <source>
        <strain evidence="1 2">1513</strain>
    </source>
</reference>
<organism evidence="1 2">
    <name type="scientific">Mycobacteroides abscessus subsp. bolletii 1513</name>
    <dbReference type="NCBI Taxonomy" id="1299321"/>
    <lineage>
        <taxon>Bacteria</taxon>
        <taxon>Bacillati</taxon>
        <taxon>Actinomycetota</taxon>
        <taxon>Actinomycetes</taxon>
        <taxon>Mycobacteriales</taxon>
        <taxon>Mycobacteriaceae</taxon>
        <taxon>Mycobacteroides</taxon>
        <taxon>Mycobacteroides abscessus</taxon>
    </lineage>
</organism>
<sequence length="105" mass="11664">MDDVAVERHELVINSRDKQVGLRLPLAVDQRIDALMSRATEAGERTNRKELIAALLATADMTGEELGNLLRRYRRSKVAEVLLDLDSSADVIPLVAHKPGPRPVR</sequence>
<name>X8DJ44_9MYCO</name>
<evidence type="ECO:0000313" key="2">
    <source>
        <dbReference type="Proteomes" id="UP000023351"/>
    </source>
</evidence>
<dbReference type="EMBL" id="JAOJ01000003">
    <property type="protein sequence ID" value="EUA67490.1"/>
    <property type="molecule type" value="Genomic_DNA"/>
</dbReference>
<evidence type="ECO:0000313" key="1">
    <source>
        <dbReference type="EMBL" id="EUA67490.1"/>
    </source>
</evidence>
<proteinExistence type="predicted"/>
<dbReference type="PATRIC" id="fig|1299321.3.peg.5624"/>
<dbReference type="Proteomes" id="UP000023351">
    <property type="component" value="Unassembled WGS sequence"/>
</dbReference>
<dbReference type="AlphaFoldDB" id="X8DJ44"/>
<comment type="caution">
    <text evidence="1">The sequence shown here is derived from an EMBL/GenBank/DDBJ whole genome shotgun (WGS) entry which is preliminary data.</text>
</comment>
<protein>
    <submittedName>
        <fullName evidence="1">Uncharacterized protein</fullName>
    </submittedName>
</protein>
<accession>X8DJ44</accession>